<name>G0MJL6_CAEBE</name>
<protein>
    <submittedName>
        <fullName evidence="2">Uncharacterized protein</fullName>
    </submittedName>
</protein>
<dbReference type="EMBL" id="GL379797">
    <property type="protein sequence ID" value="EGT32456.1"/>
    <property type="molecule type" value="Genomic_DNA"/>
</dbReference>
<accession>G0MJL6</accession>
<keyword evidence="1" id="KW-0472">Membrane</keyword>
<evidence type="ECO:0000256" key="1">
    <source>
        <dbReference type="SAM" id="Phobius"/>
    </source>
</evidence>
<keyword evidence="3" id="KW-1185">Reference proteome</keyword>
<gene>
    <name evidence="2" type="ORF">CAEBREN_04026</name>
</gene>
<feature type="transmembrane region" description="Helical" evidence="1">
    <location>
        <begin position="31"/>
        <end position="52"/>
    </location>
</feature>
<dbReference type="Proteomes" id="UP000008068">
    <property type="component" value="Unassembled WGS sequence"/>
</dbReference>
<dbReference type="HOGENOM" id="CLU_130050_0_0_1"/>
<organism evidence="3">
    <name type="scientific">Caenorhabditis brenneri</name>
    <name type="common">Nematode worm</name>
    <dbReference type="NCBI Taxonomy" id="135651"/>
    <lineage>
        <taxon>Eukaryota</taxon>
        <taxon>Metazoa</taxon>
        <taxon>Ecdysozoa</taxon>
        <taxon>Nematoda</taxon>
        <taxon>Chromadorea</taxon>
        <taxon>Rhabditida</taxon>
        <taxon>Rhabditina</taxon>
        <taxon>Rhabditomorpha</taxon>
        <taxon>Rhabditoidea</taxon>
        <taxon>Rhabditidae</taxon>
        <taxon>Peloderinae</taxon>
        <taxon>Caenorhabditis</taxon>
    </lineage>
</organism>
<keyword evidence="1" id="KW-1133">Transmembrane helix</keyword>
<evidence type="ECO:0000313" key="3">
    <source>
        <dbReference type="Proteomes" id="UP000008068"/>
    </source>
</evidence>
<keyword evidence="1" id="KW-0812">Transmembrane</keyword>
<dbReference type="InParanoid" id="G0MJL6"/>
<feature type="transmembrane region" description="Helical" evidence="1">
    <location>
        <begin position="134"/>
        <end position="154"/>
    </location>
</feature>
<reference evidence="3" key="1">
    <citation type="submission" date="2011-07" db="EMBL/GenBank/DDBJ databases">
        <authorList>
            <consortium name="Caenorhabditis brenneri Sequencing and Analysis Consortium"/>
            <person name="Wilson R.K."/>
        </authorList>
    </citation>
    <scope>NUCLEOTIDE SEQUENCE [LARGE SCALE GENOMIC DNA]</scope>
    <source>
        <strain evidence="3">PB2801</strain>
    </source>
</reference>
<feature type="transmembrane region" description="Helical" evidence="1">
    <location>
        <begin position="64"/>
        <end position="87"/>
    </location>
</feature>
<sequence>MALFVCLLGIRELFSTDTKLTDLGYSETQRFMIKWAMKTVISTTYIIFRFYARPYMNQLKVLKAYPTLSVILKFIEIFFFAMGPMVVMPLQANMISDWNPQSMNAHRLVFGNFELIMFSNMVYTYRMSNGLPQLFTSTQALCFCSLFVFSLLIYRETMEKNRRLDERMERKIQNGHF</sequence>
<evidence type="ECO:0000313" key="2">
    <source>
        <dbReference type="EMBL" id="EGT32456.1"/>
    </source>
</evidence>
<proteinExistence type="predicted"/>
<dbReference type="AlphaFoldDB" id="G0MJL6"/>